<organism evidence="1 2">
    <name type="scientific">Camelliibacillus cellulosilyticus</name>
    <dbReference type="NCBI Taxonomy" id="2174486"/>
    <lineage>
        <taxon>Bacteria</taxon>
        <taxon>Bacillati</taxon>
        <taxon>Bacillota</taxon>
        <taxon>Bacilli</taxon>
        <taxon>Bacillales</taxon>
        <taxon>Sporolactobacillaceae</taxon>
        <taxon>Camelliibacillus</taxon>
    </lineage>
</organism>
<gene>
    <name evidence="1" type="ORF">ACFO4N_00245</name>
</gene>
<dbReference type="EMBL" id="JBHSFW010000001">
    <property type="protein sequence ID" value="MFC4617150.1"/>
    <property type="molecule type" value="Genomic_DNA"/>
</dbReference>
<comment type="caution">
    <text evidence="1">The sequence shown here is derived from an EMBL/GenBank/DDBJ whole genome shotgun (WGS) entry which is preliminary data.</text>
</comment>
<dbReference type="Proteomes" id="UP001596022">
    <property type="component" value="Unassembled WGS sequence"/>
</dbReference>
<keyword evidence="2" id="KW-1185">Reference proteome</keyword>
<accession>A0ABV9GKG5</accession>
<evidence type="ECO:0000313" key="1">
    <source>
        <dbReference type="EMBL" id="MFC4617150.1"/>
    </source>
</evidence>
<sequence length="76" mass="8366">MFAPMTVNVLGFKVNSMDRLSTLCLGPLQQIDIFESNKRNQGFGEQNGDFAALTIPINYVQDSDLIDSVGEKISVI</sequence>
<reference evidence="2" key="1">
    <citation type="journal article" date="2019" name="Int. J. Syst. Evol. Microbiol.">
        <title>The Global Catalogue of Microorganisms (GCM) 10K type strain sequencing project: providing services to taxonomists for standard genome sequencing and annotation.</title>
        <authorList>
            <consortium name="The Broad Institute Genomics Platform"/>
            <consortium name="The Broad Institute Genome Sequencing Center for Infectious Disease"/>
            <person name="Wu L."/>
            <person name="Ma J."/>
        </authorList>
    </citation>
    <scope>NUCLEOTIDE SEQUENCE [LARGE SCALE GENOMIC DNA]</scope>
    <source>
        <strain evidence="2">CGMCC 1.16306</strain>
    </source>
</reference>
<protein>
    <submittedName>
        <fullName evidence="1">Uncharacterized protein</fullName>
    </submittedName>
</protein>
<evidence type="ECO:0000313" key="2">
    <source>
        <dbReference type="Proteomes" id="UP001596022"/>
    </source>
</evidence>
<name>A0ABV9GKG5_9BACL</name>
<proteinExistence type="predicted"/>
<dbReference type="RefSeq" id="WP_376844211.1">
    <property type="nucleotide sequence ID" value="NZ_JBHSFW010000001.1"/>
</dbReference>